<comment type="caution">
    <text evidence="1">The sequence shown here is derived from an EMBL/GenBank/DDBJ whole genome shotgun (WGS) entry which is preliminary data.</text>
</comment>
<accession>A0A5B7FFY1</accession>
<keyword evidence="2" id="KW-1185">Reference proteome</keyword>
<dbReference type="Proteomes" id="UP000324222">
    <property type="component" value="Unassembled WGS sequence"/>
</dbReference>
<reference evidence="1 2" key="1">
    <citation type="submission" date="2019-05" db="EMBL/GenBank/DDBJ databases">
        <title>Another draft genome of Portunus trituberculatus and its Hox gene families provides insights of decapod evolution.</title>
        <authorList>
            <person name="Jeong J.-H."/>
            <person name="Song I."/>
            <person name="Kim S."/>
            <person name="Choi T."/>
            <person name="Kim D."/>
            <person name="Ryu S."/>
            <person name="Kim W."/>
        </authorList>
    </citation>
    <scope>NUCLEOTIDE SEQUENCE [LARGE SCALE GENOMIC DNA]</scope>
    <source>
        <tissue evidence="1">Muscle</tissue>
    </source>
</reference>
<evidence type="ECO:0000313" key="1">
    <source>
        <dbReference type="EMBL" id="MPC43374.1"/>
    </source>
</evidence>
<dbReference type="EMBL" id="VSRR010005802">
    <property type="protein sequence ID" value="MPC43374.1"/>
    <property type="molecule type" value="Genomic_DNA"/>
</dbReference>
<name>A0A5B7FFY1_PORTR</name>
<evidence type="ECO:0000313" key="2">
    <source>
        <dbReference type="Proteomes" id="UP000324222"/>
    </source>
</evidence>
<sequence length="89" mass="10411">MATWHGYNRNFRNKKARPWKVSGRHTMENVATRNPVDTFVVSPLACQGKTREREAELWHNFEKLHPTELKQWCKGEARTLHILLQIASG</sequence>
<protein>
    <submittedName>
        <fullName evidence="1">Uncharacterized protein</fullName>
    </submittedName>
</protein>
<proteinExistence type="predicted"/>
<organism evidence="1 2">
    <name type="scientific">Portunus trituberculatus</name>
    <name type="common">Swimming crab</name>
    <name type="synonym">Neptunus trituberculatus</name>
    <dbReference type="NCBI Taxonomy" id="210409"/>
    <lineage>
        <taxon>Eukaryota</taxon>
        <taxon>Metazoa</taxon>
        <taxon>Ecdysozoa</taxon>
        <taxon>Arthropoda</taxon>
        <taxon>Crustacea</taxon>
        <taxon>Multicrustacea</taxon>
        <taxon>Malacostraca</taxon>
        <taxon>Eumalacostraca</taxon>
        <taxon>Eucarida</taxon>
        <taxon>Decapoda</taxon>
        <taxon>Pleocyemata</taxon>
        <taxon>Brachyura</taxon>
        <taxon>Eubrachyura</taxon>
        <taxon>Portunoidea</taxon>
        <taxon>Portunidae</taxon>
        <taxon>Portuninae</taxon>
        <taxon>Portunus</taxon>
    </lineage>
</organism>
<gene>
    <name evidence="1" type="ORF">E2C01_037018</name>
</gene>
<dbReference type="AlphaFoldDB" id="A0A5B7FFY1"/>